<reference evidence="4" key="1">
    <citation type="submission" date="2016-04" db="EMBL/GenBank/DDBJ databases">
        <title>Fast-growing isolate from the root nodules of Vavilovia formosa.</title>
        <authorList>
            <person name="Kimeklis A."/>
            <person name="Safronova V."/>
            <person name="Belimov A."/>
            <person name="Andronov E."/>
        </authorList>
    </citation>
    <scope>NUCLEOTIDE SEQUENCE [LARGE SCALE GENOMIC DNA]</scope>
    <source>
        <strain evidence="4">Vaf-46</strain>
    </source>
</reference>
<dbReference type="Gene3D" id="3.30.2320.10">
    <property type="entry name" value="hypothetical protein PF0899 domain"/>
    <property type="match status" value="1"/>
</dbReference>
<feature type="coiled-coil region" evidence="2">
    <location>
        <begin position="19"/>
        <end position="46"/>
    </location>
</feature>
<accession>A0A179BTU3</accession>
<protein>
    <recommendedName>
        <fullName evidence="3">Phage capsid-like C-terminal domain-containing protein</fullName>
    </recommendedName>
</protein>
<sequence>MTITAQVAEQITADIKKFGDDVKALNDNTQRELKAMRDEIDAAGKKIDPLVAEKLDKYAASVETKHLALEKGLQAVNDNVEKVEAVLKRPGVSAGWAGDESVADAKAAFEFAKAKLANAGKLGINTKIEADEEAYAAYAESFAPYMRARSDAAMPASVQAAMQTGSDPDGGYLVPKTVSSRIITRIFETSNLRALATVETIGGKELEIPRDEGEFGFGGWVGETTAPSETTTSQVGVSKIFAHEMFAEPRVTQNMLEDAGLDIEAWVANKVGDKMGRIEATAFFTGTGVNQPRGLLSYANWATSSADGHLENGKIEQIVSGGATTITADALYNLAFSLKDYYTQNANFLMKRLTVRDVMKLKDGQGNYLWQMGDIKGGQPATILGFPVQRCEDMPTVAASSLSVAFGDFKSAYTIVDRLGLTLLRDNLTAKPYVKFYNRRRVGGDVTNFEAVKLLLTSA</sequence>
<evidence type="ECO:0000256" key="1">
    <source>
        <dbReference type="ARBA" id="ARBA00004328"/>
    </source>
</evidence>
<dbReference type="EMBL" id="LWBS01000121">
    <property type="protein sequence ID" value="OAP95108.1"/>
    <property type="molecule type" value="Genomic_DNA"/>
</dbReference>
<feature type="domain" description="Phage capsid-like C-terminal" evidence="3">
    <location>
        <begin position="170"/>
        <end position="455"/>
    </location>
</feature>
<dbReference type="SUPFAM" id="SSF56563">
    <property type="entry name" value="Major capsid protein gp5"/>
    <property type="match status" value="1"/>
</dbReference>
<proteinExistence type="predicted"/>
<dbReference type="NCBIfam" id="TIGR01554">
    <property type="entry name" value="major_cap_HK97"/>
    <property type="match status" value="1"/>
</dbReference>
<evidence type="ECO:0000259" key="3">
    <source>
        <dbReference type="Pfam" id="PF05065"/>
    </source>
</evidence>
<evidence type="ECO:0000313" key="4">
    <source>
        <dbReference type="EMBL" id="OAP95108.1"/>
    </source>
</evidence>
<comment type="caution">
    <text evidence="4">The sequence shown here is derived from an EMBL/GenBank/DDBJ whole genome shotgun (WGS) entry which is preliminary data.</text>
</comment>
<keyword evidence="2" id="KW-0175">Coiled coil</keyword>
<dbReference type="InterPro" id="IPR024455">
    <property type="entry name" value="Phage_capsid"/>
</dbReference>
<comment type="subcellular location">
    <subcellularLocation>
        <location evidence="1">Virion</location>
    </subcellularLocation>
</comment>
<dbReference type="InterPro" id="IPR054612">
    <property type="entry name" value="Phage_capsid-like_C"/>
</dbReference>
<organism evidence="4">
    <name type="scientific">Rhizobium leguminosarum</name>
    <dbReference type="NCBI Taxonomy" id="384"/>
    <lineage>
        <taxon>Bacteria</taxon>
        <taxon>Pseudomonadati</taxon>
        <taxon>Pseudomonadota</taxon>
        <taxon>Alphaproteobacteria</taxon>
        <taxon>Hyphomicrobiales</taxon>
        <taxon>Rhizobiaceae</taxon>
        <taxon>Rhizobium/Agrobacterium group</taxon>
        <taxon>Rhizobium</taxon>
    </lineage>
</organism>
<dbReference type="Pfam" id="PF05065">
    <property type="entry name" value="Phage_capsid"/>
    <property type="match status" value="1"/>
</dbReference>
<gene>
    <name evidence="4" type="ORF">A4U53_17955</name>
</gene>
<dbReference type="AlphaFoldDB" id="A0A179BTU3"/>
<evidence type="ECO:0000256" key="2">
    <source>
        <dbReference type="SAM" id="Coils"/>
    </source>
</evidence>
<name>A0A179BTU3_RHILE</name>